<dbReference type="InterPro" id="IPR001387">
    <property type="entry name" value="Cro/C1-type_HTH"/>
</dbReference>
<sequence>MANNISMQFDPSALRLSRHELGAFEGRTITQGEFGQRMNPPRSASRISQWENGKEEPEGQAVAELCRVTGKPINFFYKPRLIEQSINQTAEMGQVVGT</sequence>
<dbReference type="EMBL" id="JACVHF010000002">
    <property type="protein sequence ID" value="MBC9783488.1"/>
    <property type="molecule type" value="Genomic_DNA"/>
</dbReference>
<protein>
    <submittedName>
        <fullName evidence="3">Helix-turn-helix transcriptional regulator</fullName>
    </submittedName>
</protein>
<dbReference type="InterPro" id="IPR010982">
    <property type="entry name" value="Lambda_DNA-bd_dom_sf"/>
</dbReference>
<keyword evidence="4" id="KW-1185">Reference proteome</keyword>
<reference evidence="3 4" key="1">
    <citation type="submission" date="2020-07" db="EMBL/GenBank/DDBJ databases">
        <title>Draft whole-genome sequence of Heliobacterium chlorum DSM 3682, type strain.</title>
        <authorList>
            <person name="Kyndt J.A."/>
            <person name="Meyer T.E."/>
            <person name="Imhoff J.F."/>
        </authorList>
    </citation>
    <scope>NUCLEOTIDE SEQUENCE [LARGE SCALE GENOMIC DNA]</scope>
    <source>
        <strain evidence="3 4">DSM 3682</strain>
    </source>
</reference>
<feature type="domain" description="HTH cro/C1-type" evidence="2">
    <location>
        <begin position="43"/>
        <end position="76"/>
    </location>
</feature>
<dbReference type="Pfam" id="PF01381">
    <property type="entry name" value="HTH_3"/>
    <property type="match status" value="1"/>
</dbReference>
<accession>A0ABR7T0J1</accession>
<feature type="region of interest" description="Disordered" evidence="1">
    <location>
        <begin position="31"/>
        <end position="58"/>
    </location>
</feature>
<dbReference type="Gene3D" id="1.10.260.40">
    <property type="entry name" value="lambda repressor-like DNA-binding domains"/>
    <property type="match status" value="1"/>
</dbReference>
<dbReference type="CDD" id="cd00093">
    <property type="entry name" value="HTH_XRE"/>
    <property type="match status" value="1"/>
</dbReference>
<dbReference type="PROSITE" id="PS50943">
    <property type="entry name" value="HTH_CROC1"/>
    <property type="match status" value="1"/>
</dbReference>
<evidence type="ECO:0000256" key="1">
    <source>
        <dbReference type="SAM" id="MobiDB-lite"/>
    </source>
</evidence>
<proteinExistence type="predicted"/>
<dbReference type="Proteomes" id="UP000617402">
    <property type="component" value="Unassembled WGS sequence"/>
</dbReference>
<name>A0ABR7T0J1_HELCL</name>
<organism evidence="3 4">
    <name type="scientific">Heliobacterium chlorum</name>
    <dbReference type="NCBI Taxonomy" id="2698"/>
    <lineage>
        <taxon>Bacteria</taxon>
        <taxon>Bacillati</taxon>
        <taxon>Bacillota</taxon>
        <taxon>Clostridia</taxon>
        <taxon>Eubacteriales</taxon>
        <taxon>Heliobacteriaceae</taxon>
        <taxon>Heliobacterium</taxon>
    </lineage>
</organism>
<gene>
    <name evidence="3" type="ORF">H1S01_03050</name>
</gene>
<evidence type="ECO:0000313" key="3">
    <source>
        <dbReference type="EMBL" id="MBC9783488.1"/>
    </source>
</evidence>
<dbReference type="SUPFAM" id="SSF47413">
    <property type="entry name" value="lambda repressor-like DNA-binding domains"/>
    <property type="match status" value="1"/>
</dbReference>
<dbReference type="RefSeq" id="WP_188038648.1">
    <property type="nucleotide sequence ID" value="NZ_JACVHF010000002.1"/>
</dbReference>
<evidence type="ECO:0000313" key="4">
    <source>
        <dbReference type="Proteomes" id="UP000617402"/>
    </source>
</evidence>
<evidence type="ECO:0000259" key="2">
    <source>
        <dbReference type="PROSITE" id="PS50943"/>
    </source>
</evidence>
<comment type="caution">
    <text evidence="3">The sequence shown here is derived from an EMBL/GenBank/DDBJ whole genome shotgun (WGS) entry which is preliminary data.</text>
</comment>